<comment type="similarity">
    <text evidence="2">Belongs to the NPH3 family.</text>
</comment>
<name>A0AAP0P0M5_9MAGN</name>
<keyword evidence="1" id="KW-0833">Ubl conjugation pathway</keyword>
<proteinExistence type="inferred from homology"/>
<accession>A0AAP0P0M5</accession>
<evidence type="ECO:0000313" key="6">
    <source>
        <dbReference type="Proteomes" id="UP001419268"/>
    </source>
</evidence>
<dbReference type="Proteomes" id="UP001419268">
    <property type="component" value="Unassembled WGS sequence"/>
</dbReference>
<keyword evidence="3" id="KW-0175">Coiled coil</keyword>
<feature type="domain" description="NPH3" evidence="4">
    <location>
        <begin position="1"/>
        <end position="249"/>
    </location>
</feature>
<evidence type="ECO:0000256" key="1">
    <source>
        <dbReference type="ARBA" id="ARBA00022786"/>
    </source>
</evidence>
<feature type="coiled-coil region" evidence="3">
    <location>
        <begin position="272"/>
        <end position="299"/>
    </location>
</feature>
<dbReference type="PANTHER" id="PTHR32370">
    <property type="entry name" value="OS12G0117600 PROTEIN"/>
    <property type="match status" value="1"/>
</dbReference>
<dbReference type="InterPro" id="IPR043454">
    <property type="entry name" value="NPH3/RPT2-like"/>
</dbReference>
<dbReference type="PROSITE" id="PS51649">
    <property type="entry name" value="NPH3"/>
    <property type="match status" value="1"/>
</dbReference>
<dbReference type="Pfam" id="PF03000">
    <property type="entry name" value="NPH3"/>
    <property type="match status" value="1"/>
</dbReference>
<evidence type="ECO:0000259" key="4">
    <source>
        <dbReference type="PROSITE" id="PS51649"/>
    </source>
</evidence>
<reference evidence="5 6" key="1">
    <citation type="submission" date="2024-01" db="EMBL/GenBank/DDBJ databases">
        <title>Genome assemblies of Stephania.</title>
        <authorList>
            <person name="Yang L."/>
        </authorList>
    </citation>
    <scope>NUCLEOTIDE SEQUENCE [LARGE SCALE GENOMIC DNA]</scope>
    <source>
        <strain evidence="5">JXDWG</strain>
        <tissue evidence="5">Leaf</tissue>
    </source>
</reference>
<evidence type="ECO:0000313" key="5">
    <source>
        <dbReference type="EMBL" id="KAK9125709.1"/>
    </source>
</evidence>
<protein>
    <recommendedName>
        <fullName evidence="4">NPH3 domain-containing protein</fullName>
    </recommendedName>
</protein>
<dbReference type="EMBL" id="JBBNAG010000006">
    <property type="protein sequence ID" value="KAK9125709.1"/>
    <property type="molecule type" value="Genomic_DNA"/>
</dbReference>
<gene>
    <name evidence="5" type="ORF">Scep_014555</name>
</gene>
<keyword evidence="6" id="KW-1185">Reference proteome</keyword>
<comment type="caution">
    <text evidence="5">The sequence shown here is derived from an EMBL/GenBank/DDBJ whole genome shotgun (WGS) entry which is preliminary data.</text>
</comment>
<dbReference type="AlphaFoldDB" id="A0AAP0P0M5"/>
<evidence type="ECO:0000256" key="2">
    <source>
        <dbReference type="PROSITE-ProRule" id="PRU00982"/>
    </source>
</evidence>
<organism evidence="5 6">
    <name type="scientific">Stephania cephalantha</name>
    <dbReference type="NCBI Taxonomy" id="152367"/>
    <lineage>
        <taxon>Eukaryota</taxon>
        <taxon>Viridiplantae</taxon>
        <taxon>Streptophyta</taxon>
        <taxon>Embryophyta</taxon>
        <taxon>Tracheophyta</taxon>
        <taxon>Spermatophyta</taxon>
        <taxon>Magnoliopsida</taxon>
        <taxon>Ranunculales</taxon>
        <taxon>Menispermaceae</taxon>
        <taxon>Menispermoideae</taxon>
        <taxon>Cissampelideae</taxon>
        <taxon>Stephania</taxon>
    </lineage>
</organism>
<evidence type="ECO:0000256" key="3">
    <source>
        <dbReference type="SAM" id="Coils"/>
    </source>
</evidence>
<sequence>MIQVGVNSEYVAGSIFRYLNKHANLGNIEGECHDDDQLYEKSFRGDVIETLEKLLPDEAGLIPCQSLSQMLQSAIALRASSNYRHALKIRLGNQLEDAKVEDLLIHSYGYSKELKYDIECIERVLKAFLAKCTTSPLNSTGMIKVTDLVEEFLMKIANEELSKNKFIALTKTSKEILLSNQTTRGLDRVYHAINNYLDKHRNLTESEQEEVCQVLDYYVQDVPGSMHTCFAEQAAATARQLHLREAIINKLQHSEYGSQEDDEDRMVNDDYSDEARMGMEKMDDRAVELENECSKMMKQITYIYIYMLTKGKVYGLEEVKEEVWMRK</sequence>
<dbReference type="InterPro" id="IPR027356">
    <property type="entry name" value="NPH3_dom"/>
</dbReference>